<organism evidence="1 2">
    <name type="scientific">Cinnamomum micranthum f. kanehirae</name>
    <dbReference type="NCBI Taxonomy" id="337451"/>
    <lineage>
        <taxon>Eukaryota</taxon>
        <taxon>Viridiplantae</taxon>
        <taxon>Streptophyta</taxon>
        <taxon>Embryophyta</taxon>
        <taxon>Tracheophyta</taxon>
        <taxon>Spermatophyta</taxon>
        <taxon>Magnoliopsida</taxon>
        <taxon>Magnoliidae</taxon>
        <taxon>Laurales</taxon>
        <taxon>Lauraceae</taxon>
        <taxon>Cinnamomum</taxon>
    </lineage>
</organism>
<dbReference type="EMBL" id="QPKB01000011">
    <property type="protein sequence ID" value="RWR94593.1"/>
    <property type="molecule type" value="Genomic_DNA"/>
</dbReference>
<reference evidence="1 2" key="1">
    <citation type="journal article" date="2019" name="Nat. Plants">
        <title>Stout camphor tree genome fills gaps in understanding of flowering plant genome evolution.</title>
        <authorList>
            <person name="Chaw S.M."/>
            <person name="Liu Y.C."/>
            <person name="Wu Y.W."/>
            <person name="Wang H.Y."/>
            <person name="Lin C.I."/>
            <person name="Wu C.S."/>
            <person name="Ke H.M."/>
            <person name="Chang L.Y."/>
            <person name="Hsu C.Y."/>
            <person name="Yang H.T."/>
            <person name="Sudianto E."/>
            <person name="Hsu M.H."/>
            <person name="Wu K.P."/>
            <person name="Wang L.N."/>
            <person name="Leebens-Mack J.H."/>
            <person name="Tsai I.J."/>
        </authorList>
    </citation>
    <scope>NUCLEOTIDE SEQUENCE [LARGE SCALE GENOMIC DNA]</scope>
    <source>
        <strain evidence="2">cv. Chaw 1501</strain>
        <tissue evidence="1">Young leaves</tissue>
    </source>
</reference>
<evidence type="ECO:0000313" key="1">
    <source>
        <dbReference type="EMBL" id="RWR94593.1"/>
    </source>
</evidence>
<keyword evidence="2" id="KW-1185">Reference proteome</keyword>
<dbReference type="OrthoDB" id="1929803at2759"/>
<dbReference type="Proteomes" id="UP000283530">
    <property type="component" value="Unassembled WGS sequence"/>
</dbReference>
<dbReference type="PANTHER" id="PTHR33265">
    <property type="entry name" value="AVR9/CF-9 RAPIDLY ELICITED PROTEIN-RELATED"/>
    <property type="match status" value="1"/>
</dbReference>
<comment type="caution">
    <text evidence="1">The sequence shown here is derived from an EMBL/GenBank/DDBJ whole genome shotgun (WGS) entry which is preliminary data.</text>
</comment>
<accession>A0A3S3NLJ8</accession>
<dbReference type="AlphaFoldDB" id="A0A3S3NLJ8"/>
<name>A0A3S3NLJ8_9MAGN</name>
<proteinExistence type="predicted"/>
<gene>
    <name evidence="1" type="ORF">CKAN_02389300</name>
</gene>
<dbReference type="InterPro" id="IPR008480">
    <property type="entry name" value="DUF761_pln"/>
</dbReference>
<dbReference type="PANTHER" id="PTHR33265:SF5">
    <property type="entry name" value="COTTON FIBER PROTEIN"/>
    <property type="match status" value="1"/>
</dbReference>
<protein>
    <submittedName>
        <fullName evidence="1">DUF761 domain-containing protein</fullName>
    </submittedName>
</protein>
<dbReference type="Pfam" id="PF05553">
    <property type="entry name" value="DUF761"/>
    <property type="match status" value="1"/>
</dbReference>
<evidence type="ECO:0000313" key="2">
    <source>
        <dbReference type="Proteomes" id="UP000283530"/>
    </source>
</evidence>
<sequence>MANKRTALAGREWNFLRLALYWSRKGGIFKRRILTDILPNYVKRLRATPNNSIPSGEQEFSFDKTPMFNFRSRRSAWLRFRYLPYIPCINPSVAFDDYDDEDDGVYNCNEDIGSYGDEDCKSEKSGCEILNDGELLDEGEEGIDSKAEEFIERFYQQIKLQRQDSYLQYNEMLQRGIS</sequence>